<sequence length="162" mass="16788">MDTTLTHPHRTPRPVFALYTVLLLAGSALAAWWASRTSPEEARAWGITPQEADYAIVPPPLPEWSVPVIGAVGAVLAVAGAILVVREQRAGRAAFAWALGAFLLVPVALFGGLLWAVATAPGIGANIGLGLVVFVLGPLALVFLLGAAGAVATALLARRRDR</sequence>
<organism evidence="2 3">
    <name type="scientific">Nocardiopsis flavescens</name>
    <dbReference type="NCBI Taxonomy" id="758803"/>
    <lineage>
        <taxon>Bacteria</taxon>
        <taxon>Bacillati</taxon>
        <taxon>Actinomycetota</taxon>
        <taxon>Actinomycetes</taxon>
        <taxon>Streptosporangiales</taxon>
        <taxon>Nocardiopsidaceae</taxon>
        <taxon>Nocardiopsis</taxon>
    </lineage>
</organism>
<evidence type="ECO:0000313" key="3">
    <source>
        <dbReference type="Proteomes" id="UP000184452"/>
    </source>
</evidence>
<keyword evidence="1" id="KW-0812">Transmembrane</keyword>
<keyword evidence="1" id="KW-1133">Transmembrane helix</keyword>
<feature type="transmembrane region" description="Helical" evidence="1">
    <location>
        <begin position="64"/>
        <end position="85"/>
    </location>
</feature>
<accession>A0A1M6RFT7</accession>
<gene>
    <name evidence="2" type="ORF">SAMN05421803_11791</name>
</gene>
<protein>
    <submittedName>
        <fullName evidence="2">Uncharacterized protein</fullName>
    </submittedName>
</protein>
<proteinExistence type="predicted"/>
<feature type="transmembrane region" description="Helical" evidence="1">
    <location>
        <begin position="129"/>
        <end position="157"/>
    </location>
</feature>
<evidence type="ECO:0000313" key="2">
    <source>
        <dbReference type="EMBL" id="SHK31329.1"/>
    </source>
</evidence>
<reference evidence="2 3" key="1">
    <citation type="submission" date="2016-11" db="EMBL/GenBank/DDBJ databases">
        <authorList>
            <person name="Jaros S."/>
            <person name="Januszkiewicz K."/>
            <person name="Wedrychowicz H."/>
        </authorList>
    </citation>
    <scope>NUCLEOTIDE SEQUENCE [LARGE SCALE GENOMIC DNA]</scope>
    <source>
        <strain evidence="2 3">CGMCC 4.5723</strain>
    </source>
</reference>
<evidence type="ECO:0000256" key="1">
    <source>
        <dbReference type="SAM" id="Phobius"/>
    </source>
</evidence>
<dbReference type="AlphaFoldDB" id="A0A1M6RFT7"/>
<dbReference type="EMBL" id="FQZK01000017">
    <property type="protein sequence ID" value="SHK31329.1"/>
    <property type="molecule type" value="Genomic_DNA"/>
</dbReference>
<feature type="transmembrane region" description="Helical" evidence="1">
    <location>
        <begin position="97"/>
        <end position="117"/>
    </location>
</feature>
<feature type="transmembrane region" description="Helical" evidence="1">
    <location>
        <begin position="16"/>
        <end position="35"/>
    </location>
</feature>
<name>A0A1M6RFT7_9ACTN</name>
<dbReference type="RefSeq" id="WP_073381674.1">
    <property type="nucleotide sequence ID" value="NZ_FQZK01000017.1"/>
</dbReference>
<keyword evidence="3" id="KW-1185">Reference proteome</keyword>
<keyword evidence="1" id="KW-0472">Membrane</keyword>
<dbReference type="OrthoDB" id="3429722at2"/>
<dbReference type="Proteomes" id="UP000184452">
    <property type="component" value="Unassembled WGS sequence"/>
</dbReference>